<proteinExistence type="predicted"/>
<dbReference type="InterPro" id="IPR036249">
    <property type="entry name" value="Thioredoxin-like_sf"/>
</dbReference>
<accession>D8LEA0</accession>
<dbReference type="SUPFAM" id="SSF52833">
    <property type="entry name" value="Thioredoxin-like"/>
    <property type="match status" value="1"/>
</dbReference>
<dbReference type="PANTHER" id="PTHR33875:SF2">
    <property type="entry name" value="ACR183CP"/>
    <property type="match status" value="1"/>
</dbReference>
<dbReference type="AlphaFoldDB" id="D8LEA0"/>
<dbReference type="OrthoDB" id="37297at2759"/>
<protein>
    <recommendedName>
        <fullName evidence="1">Thioredoxin-like fold domain-containing protein</fullName>
    </recommendedName>
</protein>
<reference evidence="2 3" key="1">
    <citation type="journal article" date="2010" name="Nature">
        <title>The Ectocarpus genome and the independent evolution of multicellularity in brown algae.</title>
        <authorList>
            <person name="Cock J.M."/>
            <person name="Sterck L."/>
            <person name="Rouze P."/>
            <person name="Scornet D."/>
            <person name="Allen A.E."/>
            <person name="Amoutzias G."/>
            <person name="Anthouard V."/>
            <person name="Artiguenave F."/>
            <person name="Aury J.M."/>
            <person name="Badger J.H."/>
            <person name="Beszteri B."/>
            <person name="Billiau K."/>
            <person name="Bonnet E."/>
            <person name="Bothwell J.H."/>
            <person name="Bowler C."/>
            <person name="Boyen C."/>
            <person name="Brownlee C."/>
            <person name="Carrano C.J."/>
            <person name="Charrier B."/>
            <person name="Cho G.Y."/>
            <person name="Coelho S.M."/>
            <person name="Collen J."/>
            <person name="Corre E."/>
            <person name="Da Silva C."/>
            <person name="Delage L."/>
            <person name="Delaroque N."/>
            <person name="Dittami S.M."/>
            <person name="Doulbeau S."/>
            <person name="Elias M."/>
            <person name="Farnham G."/>
            <person name="Gachon C.M."/>
            <person name="Gschloessl B."/>
            <person name="Heesch S."/>
            <person name="Jabbari K."/>
            <person name="Jubin C."/>
            <person name="Kawai H."/>
            <person name="Kimura K."/>
            <person name="Kloareg B."/>
            <person name="Kupper F.C."/>
            <person name="Lang D."/>
            <person name="Le Bail A."/>
            <person name="Leblanc C."/>
            <person name="Lerouge P."/>
            <person name="Lohr M."/>
            <person name="Lopez P.J."/>
            <person name="Martens C."/>
            <person name="Maumus F."/>
            <person name="Michel G."/>
            <person name="Miranda-Saavedra D."/>
            <person name="Morales J."/>
            <person name="Moreau H."/>
            <person name="Motomura T."/>
            <person name="Nagasato C."/>
            <person name="Napoli C.A."/>
            <person name="Nelson D.R."/>
            <person name="Nyvall-Collen P."/>
            <person name="Peters A.F."/>
            <person name="Pommier C."/>
            <person name="Potin P."/>
            <person name="Poulain J."/>
            <person name="Quesneville H."/>
            <person name="Read B."/>
            <person name="Rensing S.A."/>
            <person name="Ritter A."/>
            <person name="Rousvoal S."/>
            <person name="Samanta M."/>
            <person name="Samson G."/>
            <person name="Schroeder D.C."/>
            <person name="Segurens B."/>
            <person name="Strittmatter M."/>
            <person name="Tonon T."/>
            <person name="Tregear J.W."/>
            <person name="Valentin K."/>
            <person name="von Dassow P."/>
            <person name="Yamagishi T."/>
            <person name="Van de Peer Y."/>
            <person name="Wincker P."/>
        </authorList>
    </citation>
    <scope>NUCLEOTIDE SEQUENCE [LARGE SCALE GENOMIC DNA]</scope>
    <source>
        <strain evidence="3">Ec32 / CCAP1310/4</strain>
    </source>
</reference>
<organism evidence="2 3">
    <name type="scientific">Ectocarpus siliculosus</name>
    <name type="common">Brown alga</name>
    <name type="synonym">Conferva siliculosa</name>
    <dbReference type="NCBI Taxonomy" id="2880"/>
    <lineage>
        <taxon>Eukaryota</taxon>
        <taxon>Sar</taxon>
        <taxon>Stramenopiles</taxon>
        <taxon>Ochrophyta</taxon>
        <taxon>PX clade</taxon>
        <taxon>Phaeophyceae</taxon>
        <taxon>Ectocarpales</taxon>
        <taxon>Ectocarpaceae</taxon>
        <taxon>Ectocarpus</taxon>
    </lineage>
</organism>
<evidence type="ECO:0000313" key="2">
    <source>
        <dbReference type="EMBL" id="CBN74181.1"/>
    </source>
</evidence>
<keyword evidence="3" id="KW-1185">Reference proteome</keyword>
<dbReference type="Gene3D" id="3.40.30.10">
    <property type="entry name" value="Glutaredoxin"/>
    <property type="match status" value="1"/>
</dbReference>
<dbReference type="Pfam" id="PF13462">
    <property type="entry name" value="Thioredoxin_4"/>
    <property type="match status" value="1"/>
</dbReference>
<name>D8LEA0_ECTSI</name>
<dbReference type="InterPro" id="IPR012336">
    <property type="entry name" value="Thioredoxin-like_fold"/>
</dbReference>
<dbReference type="STRING" id="2880.D8LEA0"/>
<dbReference type="InParanoid" id="D8LEA0"/>
<feature type="domain" description="Thioredoxin-like fold" evidence="1">
    <location>
        <begin position="64"/>
        <end position="240"/>
    </location>
</feature>
<dbReference type="eggNOG" id="KOG2567">
    <property type="taxonomic scope" value="Eukaryota"/>
</dbReference>
<gene>
    <name evidence="2" type="ORF">Esi_0013_0103</name>
</gene>
<sequence length="262" mass="28657">MRGNYGRSPPAHRNMAAASRRLSFRTLLGVALLFGLTLTILAAVAVQSEPAIPFDGYGHVILRQGTLEAALKVEVYLDLACSDCALAWPVMNRVAEAYGDRTEFLYRLFPLPYHNNAFKAAKAAKTIQLYSRGSEDASVASFFTEVFIGQDEISNDSTELMTQPQIEDILESWATSSSGMSADNFHMGMADAEVEIQTRNQFKYGCLHGVDGTPQVYIGGILASGLDGDATFQDWQDILDPLLSRTSSAVPWFKGWAAQNAE</sequence>
<dbReference type="PANTHER" id="PTHR33875">
    <property type="entry name" value="OS09G0542200 PROTEIN"/>
    <property type="match status" value="1"/>
</dbReference>
<dbReference type="EMBL" id="FN649760">
    <property type="protein sequence ID" value="CBN74181.1"/>
    <property type="molecule type" value="Genomic_DNA"/>
</dbReference>
<dbReference type="Proteomes" id="UP000002630">
    <property type="component" value="Unassembled WGS sequence"/>
</dbReference>
<evidence type="ECO:0000259" key="1">
    <source>
        <dbReference type="Pfam" id="PF13462"/>
    </source>
</evidence>
<evidence type="ECO:0000313" key="3">
    <source>
        <dbReference type="Proteomes" id="UP000002630"/>
    </source>
</evidence>